<dbReference type="InterPro" id="IPR001544">
    <property type="entry name" value="Aminotrans_IV"/>
</dbReference>
<dbReference type="GO" id="GO:0016829">
    <property type="term" value="F:lyase activity"/>
    <property type="evidence" value="ECO:0007669"/>
    <property type="project" value="UniProtKB-KW"/>
</dbReference>
<dbReference type="AlphaFoldDB" id="A0A0M0FZL9"/>
<dbReference type="GO" id="GO:0008652">
    <property type="term" value="P:amino acid biosynthetic process"/>
    <property type="evidence" value="ECO:0007669"/>
    <property type="project" value="UniProtKB-ARBA"/>
</dbReference>
<proteinExistence type="inferred from homology"/>
<dbReference type="RefSeq" id="WP_053429978.1">
    <property type="nucleotide sequence ID" value="NZ_LGUE01000010.1"/>
</dbReference>
<protein>
    <submittedName>
        <fullName evidence="5">4-amino-4-deoxychorismate lyase</fullName>
    </submittedName>
</protein>
<sequence>MYIYLNGQILHRDEARISPFDHGFLYGMGLFETFRTYKGHPFLIGDHLDRLSRSLQDMKIHCSLPESKVVGIVKHLLERNGWEDAYCRLNISGGPGEIGLPSSPYEDPTIILFQKPLPDKGPASKEGVFLSLARNTPETGERLKSHHYLNNLAGKREVGPSLGKEGIFLTEEGWICEGVTSNLFWMKDDVLYTPAVGTGLLNGITRRFIMALAGRAGLRVREGYYKKEDLLEADEIFFTNSVQEVVPVHQVGETLYPGAEGRWTVHLQREYAACTSTLTRISELS</sequence>
<reference evidence="6" key="1">
    <citation type="submission" date="2015-07" db="EMBL/GenBank/DDBJ databases">
        <title>Fjat-14235 jcm11544.</title>
        <authorList>
            <person name="Liu B."/>
            <person name="Wang J."/>
            <person name="Zhu Y."/>
            <person name="Liu G."/>
            <person name="Chen Q."/>
            <person name="Chen Z."/>
            <person name="Lan J."/>
            <person name="Che J."/>
            <person name="Ge C."/>
            <person name="Shi H."/>
            <person name="Pan Z."/>
            <person name="Liu X."/>
        </authorList>
    </citation>
    <scope>NUCLEOTIDE SEQUENCE [LARGE SCALE GENOMIC DNA]</scope>
    <source>
        <strain evidence="6">JCM 11544</strain>
    </source>
</reference>
<dbReference type="SUPFAM" id="SSF56752">
    <property type="entry name" value="D-aminoacid aminotransferase-like PLP-dependent enzymes"/>
    <property type="match status" value="1"/>
</dbReference>
<keyword evidence="5" id="KW-0456">Lyase</keyword>
<dbReference type="InterPro" id="IPR043132">
    <property type="entry name" value="BCAT-like_C"/>
</dbReference>
<dbReference type="PATRIC" id="fig|189381.12.peg.3969"/>
<dbReference type="GO" id="GO:0046394">
    <property type="term" value="P:carboxylic acid biosynthetic process"/>
    <property type="evidence" value="ECO:0007669"/>
    <property type="project" value="UniProtKB-ARBA"/>
</dbReference>
<comment type="subunit">
    <text evidence="3">Homodimer.</text>
</comment>
<dbReference type="STRING" id="189381.GCA_900166615_04455"/>
<dbReference type="InterPro" id="IPR050571">
    <property type="entry name" value="Class-IV_PLP-Dep_Aminotrnsfr"/>
</dbReference>
<dbReference type="PANTHER" id="PTHR42743">
    <property type="entry name" value="AMINO-ACID AMINOTRANSFERASE"/>
    <property type="match status" value="1"/>
</dbReference>
<accession>A0A0M0FZL9</accession>
<keyword evidence="6" id="KW-1185">Reference proteome</keyword>
<dbReference type="NCBIfam" id="NF005800">
    <property type="entry name" value="PRK07650.1"/>
    <property type="match status" value="1"/>
</dbReference>
<gene>
    <name evidence="5" type="ORF">AF331_21435</name>
</gene>
<comment type="similarity">
    <text evidence="2">Belongs to the class-IV pyridoxal-phosphate-dependent aminotransferase family.</text>
</comment>
<evidence type="ECO:0000256" key="1">
    <source>
        <dbReference type="ARBA" id="ARBA00001933"/>
    </source>
</evidence>
<evidence type="ECO:0000256" key="3">
    <source>
        <dbReference type="ARBA" id="ARBA00011738"/>
    </source>
</evidence>
<comment type="caution">
    <text evidence="5">The sequence shown here is derived from an EMBL/GenBank/DDBJ whole genome shotgun (WGS) entry which is preliminary data.</text>
</comment>
<dbReference type="InterPro" id="IPR043131">
    <property type="entry name" value="BCAT-like_N"/>
</dbReference>
<dbReference type="GO" id="GO:0005829">
    <property type="term" value="C:cytosol"/>
    <property type="evidence" value="ECO:0007669"/>
    <property type="project" value="TreeGrafter"/>
</dbReference>
<evidence type="ECO:0000313" key="5">
    <source>
        <dbReference type="EMBL" id="KON82681.1"/>
    </source>
</evidence>
<dbReference type="OrthoDB" id="9805628at2"/>
<organism evidence="5 6">
    <name type="scientific">Rossellomorea marisflavi</name>
    <dbReference type="NCBI Taxonomy" id="189381"/>
    <lineage>
        <taxon>Bacteria</taxon>
        <taxon>Bacillati</taxon>
        <taxon>Bacillota</taxon>
        <taxon>Bacilli</taxon>
        <taxon>Bacillales</taxon>
        <taxon>Bacillaceae</taxon>
        <taxon>Rossellomorea</taxon>
    </lineage>
</organism>
<dbReference type="Gene3D" id="3.30.470.10">
    <property type="match status" value="1"/>
</dbReference>
<dbReference type="InterPro" id="IPR036038">
    <property type="entry name" value="Aminotransferase-like"/>
</dbReference>
<keyword evidence="4" id="KW-0663">Pyridoxal phosphate</keyword>
<dbReference type="PANTHER" id="PTHR42743:SF11">
    <property type="entry name" value="AMINODEOXYCHORISMATE LYASE"/>
    <property type="match status" value="1"/>
</dbReference>
<comment type="cofactor">
    <cofactor evidence="1">
        <name>pyridoxal 5'-phosphate</name>
        <dbReference type="ChEBI" id="CHEBI:597326"/>
    </cofactor>
</comment>
<evidence type="ECO:0000256" key="4">
    <source>
        <dbReference type="ARBA" id="ARBA00022898"/>
    </source>
</evidence>
<evidence type="ECO:0000256" key="2">
    <source>
        <dbReference type="ARBA" id="ARBA00009320"/>
    </source>
</evidence>
<evidence type="ECO:0000313" key="6">
    <source>
        <dbReference type="Proteomes" id="UP000037405"/>
    </source>
</evidence>
<dbReference type="Gene3D" id="3.20.10.10">
    <property type="entry name" value="D-amino Acid Aminotransferase, subunit A, domain 2"/>
    <property type="match status" value="1"/>
</dbReference>
<name>A0A0M0FZL9_9BACI</name>
<dbReference type="FunFam" id="3.20.10.10:FF:000002">
    <property type="entry name" value="D-alanine aminotransferase"/>
    <property type="match status" value="1"/>
</dbReference>
<dbReference type="Pfam" id="PF01063">
    <property type="entry name" value="Aminotran_4"/>
    <property type="match status" value="1"/>
</dbReference>
<dbReference type="EMBL" id="LGUE01000010">
    <property type="protein sequence ID" value="KON82681.1"/>
    <property type="molecule type" value="Genomic_DNA"/>
</dbReference>
<dbReference type="Proteomes" id="UP000037405">
    <property type="component" value="Unassembled WGS sequence"/>
</dbReference>